<accession>A0AA36AHR3</accession>
<evidence type="ECO:0000313" key="2">
    <source>
        <dbReference type="Proteomes" id="UP001162480"/>
    </source>
</evidence>
<evidence type="ECO:0000313" key="1">
    <source>
        <dbReference type="EMBL" id="CAI9716364.1"/>
    </source>
</evidence>
<dbReference type="AlphaFoldDB" id="A0AA36AHR3"/>
<proteinExistence type="predicted"/>
<sequence length="82" mass="9598">MDIFQVDYFTKFIESAAMLTWKSTNLAKMDTTFHIFTIRGKIFIQPRSLQSYYIDRKIPRLAFSSSSCFLTLFNTLPLAVLF</sequence>
<organism evidence="1 2">
    <name type="scientific">Octopus vulgaris</name>
    <name type="common">Common octopus</name>
    <dbReference type="NCBI Taxonomy" id="6645"/>
    <lineage>
        <taxon>Eukaryota</taxon>
        <taxon>Metazoa</taxon>
        <taxon>Spiralia</taxon>
        <taxon>Lophotrochozoa</taxon>
        <taxon>Mollusca</taxon>
        <taxon>Cephalopoda</taxon>
        <taxon>Coleoidea</taxon>
        <taxon>Octopodiformes</taxon>
        <taxon>Octopoda</taxon>
        <taxon>Incirrata</taxon>
        <taxon>Octopodidae</taxon>
        <taxon>Octopus</taxon>
    </lineage>
</organism>
<reference evidence="1" key="1">
    <citation type="submission" date="2023-08" db="EMBL/GenBank/DDBJ databases">
        <authorList>
            <person name="Alioto T."/>
            <person name="Alioto T."/>
            <person name="Gomez Garrido J."/>
        </authorList>
    </citation>
    <scope>NUCLEOTIDE SEQUENCE</scope>
</reference>
<gene>
    <name evidence="1" type="ORF">OCTVUL_1B012395</name>
</gene>
<protein>
    <submittedName>
        <fullName evidence="1">Uncharacterized protein</fullName>
    </submittedName>
</protein>
<keyword evidence="2" id="KW-1185">Reference proteome</keyword>
<name>A0AA36AHR3_OCTVU</name>
<dbReference type="Proteomes" id="UP001162480">
    <property type="component" value="Chromosome 1"/>
</dbReference>
<dbReference type="EMBL" id="OX597814">
    <property type="protein sequence ID" value="CAI9716364.1"/>
    <property type="molecule type" value="Genomic_DNA"/>
</dbReference>